<dbReference type="AlphaFoldDB" id="A0A5N5SZH3"/>
<evidence type="ECO:0000313" key="3">
    <source>
        <dbReference type="EMBL" id="KAB7499308.1"/>
    </source>
</evidence>
<dbReference type="EMBL" id="SEYY01018473">
    <property type="protein sequence ID" value="KAB7499308.1"/>
    <property type="molecule type" value="Genomic_DNA"/>
</dbReference>
<dbReference type="GO" id="GO:0006979">
    <property type="term" value="P:response to oxidative stress"/>
    <property type="evidence" value="ECO:0007669"/>
    <property type="project" value="InterPro"/>
</dbReference>
<keyword evidence="1 3" id="KW-0575">Peroxidase</keyword>
<reference evidence="3 4" key="1">
    <citation type="journal article" date="2019" name="PLoS Biol.">
        <title>Sex chromosomes control vertical transmission of feminizing Wolbachia symbionts in an isopod.</title>
        <authorList>
            <person name="Becking T."/>
            <person name="Chebbi M.A."/>
            <person name="Giraud I."/>
            <person name="Moumen B."/>
            <person name="Laverre T."/>
            <person name="Caubet Y."/>
            <person name="Peccoud J."/>
            <person name="Gilbert C."/>
            <person name="Cordaux R."/>
        </authorList>
    </citation>
    <scope>NUCLEOTIDE SEQUENCE [LARGE SCALE GENOMIC DNA]</scope>
    <source>
        <strain evidence="3">ANa2</strain>
        <tissue evidence="3">Whole body excluding digestive tract and cuticle</tissue>
    </source>
</reference>
<feature type="chain" id="PRO_5024425267" evidence="2">
    <location>
        <begin position="20"/>
        <end position="324"/>
    </location>
</feature>
<sequence length="324" mass="37029">MFLFREILLLNVLILNINCNGLQTFRLTPVDEFSVPEKSEVYETKDNFLTPFWNNFEGPQQDLDLVNFDAKDLLLQPFCPISNEACSENESYRRVNGYCNNKEVPMFGSSGDIFTRLLAPIYDYGIMRIKSASGNGILPNPRIVSNEGKDTSVCGDCGSWRINTACAPILIPKNDDSIPYILTNGKRKCLPFVRSNAVPSSYQNKPALEQLNFNTAYIDLSVVYGSERCTERQLRLFRFGQLIEQRHPLDFKGMLPTRPIEPFRDCRSRSGRCPKAGDIRKLVYEEFLPILLGEKLMKVYKLYPISTRTYFKGYNPLVHPSDSN</sequence>
<keyword evidence="2" id="KW-0732">Signal</keyword>
<name>A0A5N5SZH3_9CRUS</name>
<evidence type="ECO:0000313" key="4">
    <source>
        <dbReference type="Proteomes" id="UP000326759"/>
    </source>
</evidence>
<dbReference type="PROSITE" id="PS50292">
    <property type="entry name" value="PEROXIDASE_3"/>
    <property type="match status" value="1"/>
</dbReference>
<evidence type="ECO:0000256" key="2">
    <source>
        <dbReference type="SAM" id="SignalP"/>
    </source>
</evidence>
<proteinExistence type="predicted"/>
<dbReference type="InterPro" id="IPR037120">
    <property type="entry name" value="Haem_peroxidase_sf_animal"/>
</dbReference>
<keyword evidence="1 3" id="KW-0560">Oxidoreductase</keyword>
<dbReference type="SUPFAM" id="SSF48113">
    <property type="entry name" value="Heme-dependent peroxidases"/>
    <property type="match status" value="1"/>
</dbReference>
<dbReference type="OrthoDB" id="823504at2759"/>
<organism evidence="3 4">
    <name type="scientific">Armadillidium nasatum</name>
    <dbReference type="NCBI Taxonomy" id="96803"/>
    <lineage>
        <taxon>Eukaryota</taxon>
        <taxon>Metazoa</taxon>
        <taxon>Ecdysozoa</taxon>
        <taxon>Arthropoda</taxon>
        <taxon>Crustacea</taxon>
        <taxon>Multicrustacea</taxon>
        <taxon>Malacostraca</taxon>
        <taxon>Eumalacostraca</taxon>
        <taxon>Peracarida</taxon>
        <taxon>Isopoda</taxon>
        <taxon>Oniscidea</taxon>
        <taxon>Crinocheta</taxon>
        <taxon>Armadillidiidae</taxon>
        <taxon>Armadillidium</taxon>
    </lineage>
</organism>
<dbReference type="Proteomes" id="UP000326759">
    <property type="component" value="Unassembled WGS sequence"/>
</dbReference>
<dbReference type="InterPro" id="IPR010255">
    <property type="entry name" value="Haem_peroxidase_sf"/>
</dbReference>
<dbReference type="InterPro" id="IPR019791">
    <property type="entry name" value="Haem_peroxidase_animal"/>
</dbReference>
<dbReference type="PANTHER" id="PTHR11475:SF134">
    <property type="entry name" value="LD42267P"/>
    <property type="match status" value="1"/>
</dbReference>
<dbReference type="Gene3D" id="1.10.640.10">
    <property type="entry name" value="Haem peroxidase domain superfamily, animal type"/>
    <property type="match status" value="1"/>
</dbReference>
<accession>A0A5N5SZH3</accession>
<comment type="caution">
    <text evidence="3">The sequence shown here is derived from an EMBL/GenBank/DDBJ whole genome shotgun (WGS) entry which is preliminary data.</text>
</comment>
<feature type="signal peptide" evidence="2">
    <location>
        <begin position="1"/>
        <end position="19"/>
    </location>
</feature>
<gene>
    <name evidence="3" type="primary">skpo-1</name>
    <name evidence="3" type="ORF">Anas_10856</name>
</gene>
<dbReference type="Pfam" id="PF03098">
    <property type="entry name" value="An_peroxidase"/>
    <property type="match status" value="2"/>
</dbReference>
<dbReference type="GO" id="GO:0004601">
    <property type="term" value="F:peroxidase activity"/>
    <property type="evidence" value="ECO:0007669"/>
    <property type="project" value="UniProtKB-KW"/>
</dbReference>
<keyword evidence="4" id="KW-1185">Reference proteome</keyword>
<protein>
    <submittedName>
        <fullName evidence="3">Peroxidase skpo-1</fullName>
    </submittedName>
</protein>
<evidence type="ECO:0000256" key="1">
    <source>
        <dbReference type="ARBA" id="ARBA00022559"/>
    </source>
</evidence>
<dbReference type="GO" id="GO:0020037">
    <property type="term" value="F:heme binding"/>
    <property type="evidence" value="ECO:0007669"/>
    <property type="project" value="InterPro"/>
</dbReference>
<dbReference type="PANTHER" id="PTHR11475">
    <property type="entry name" value="OXIDASE/PEROXIDASE"/>
    <property type="match status" value="1"/>
</dbReference>